<dbReference type="InterPro" id="IPR006674">
    <property type="entry name" value="HD_domain"/>
</dbReference>
<evidence type="ECO:0000259" key="3">
    <source>
        <dbReference type="PROSITE" id="PS51831"/>
    </source>
</evidence>
<dbReference type="PROSITE" id="PS51831">
    <property type="entry name" value="HD"/>
    <property type="match status" value="1"/>
</dbReference>
<dbReference type="SUPFAM" id="SSF109604">
    <property type="entry name" value="HD-domain/PDEase-like"/>
    <property type="match status" value="1"/>
</dbReference>
<proteinExistence type="predicted"/>
<dbReference type="Gene3D" id="1.10.3210.10">
    <property type="entry name" value="Hypothetical protein af1432"/>
    <property type="match status" value="1"/>
</dbReference>
<organism evidence="4">
    <name type="scientific">marine sediment metagenome</name>
    <dbReference type="NCBI Taxonomy" id="412755"/>
    <lineage>
        <taxon>unclassified sequences</taxon>
        <taxon>metagenomes</taxon>
        <taxon>ecological metagenomes</taxon>
    </lineage>
</organism>
<dbReference type="CDD" id="cd00077">
    <property type="entry name" value="HDc"/>
    <property type="match status" value="1"/>
</dbReference>
<keyword evidence="1" id="KW-0378">Hydrolase</keyword>
<dbReference type="EMBL" id="BARS01035511">
    <property type="protein sequence ID" value="GAG19370.1"/>
    <property type="molecule type" value="Genomic_DNA"/>
</dbReference>
<dbReference type="AlphaFoldDB" id="X0VMA3"/>
<sequence length="200" mass="22456">MRLSVVRRRLEERERLLSPYAARSFESRGRETPEEPSPVRTEFQRDRDRIIHSKAFRRLKHKTQVFIAPGGDHFVTRLTHTLEVAQIARTIARALNLNEDLAEAAALGHDLGHPPFGHAGEEALSDELRSLSGTTDPAPPAEGFRHAEQSLRVVETLERLNLTWEVRDAIVNSSKVREDILAEGYGTPATLEGQIVKLAD</sequence>
<name>X0VMA3_9ZZZZ</name>
<dbReference type="PANTHER" id="PTHR35795:SF1">
    <property type="entry name" value="BIS(5'-NUCLEOSYL)-TETRAPHOSPHATASE, SYMMETRICAL"/>
    <property type="match status" value="1"/>
</dbReference>
<dbReference type="SMART" id="SM00471">
    <property type="entry name" value="HDc"/>
    <property type="match status" value="1"/>
</dbReference>
<comment type="caution">
    <text evidence="4">The sequence shown here is derived from an EMBL/GenBank/DDBJ whole genome shotgun (WGS) entry which is preliminary data.</text>
</comment>
<protein>
    <recommendedName>
        <fullName evidence="3">HD domain-containing protein</fullName>
    </recommendedName>
</protein>
<dbReference type="InterPro" id="IPR051094">
    <property type="entry name" value="Diverse_Catalytic_Enzymes"/>
</dbReference>
<dbReference type="Pfam" id="PF01966">
    <property type="entry name" value="HD"/>
    <property type="match status" value="1"/>
</dbReference>
<dbReference type="PANTHER" id="PTHR35795">
    <property type="entry name" value="SLR1885 PROTEIN"/>
    <property type="match status" value="1"/>
</dbReference>
<dbReference type="NCBIfam" id="TIGR01353">
    <property type="entry name" value="dGTP_triPase"/>
    <property type="match status" value="1"/>
</dbReference>
<dbReference type="InterPro" id="IPR003607">
    <property type="entry name" value="HD/PDEase_dom"/>
</dbReference>
<feature type="domain" description="HD" evidence="3">
    <location>
        <begin position="77"/>
        <end position="200"/>
    </location>
</feature>
<feature type="non-terminal residue" evidence="4">
    <location>
        <position position="200"/>
    </location>
</feature>
<dbReference type="InterPro" id="IPR006675">
    <property type="entry name" value="HDIG_dom"/>
</dbReference>
<evidence type="ECO:0000256" key="2">
    <source>
        <dbReference type="SAM" id="MobiDB-lite"/>
    </source>
</evidence>
<reference evidence="4" key="1">
    <citation type="journal article" date="2014" name="Front. Microbiol.">
        <title>High frequency of phylogenetically diverse reductive dehalogenase-homologous genes in deep subseafloor sedimentary metagenomes.</title>
        <authorList>
            <person name="Kawai M."/>
            <person name="Futagami T."/>
            <person name="Toyoda A."/>
            <person name="Takaki Y."/>
            <person name="Nishi S."/>
            <person name="Hori S."/>
            <person name="Arai W."/>
            <person name="Tsubouchi T."/>
            <person name="Morono Y."/>
            <person name="Uchiyama I."/>
            <person name="Ito T."/>
            <person name="Fujiyama A."/>
            <person name="Inagaki F."/>
            <person name="Takami H."/>
        </authorList>
    </citation>
    <scope>NUCLEOTIDE SEQUENCE</scope>
    <source>
        <strain evidence="4">Expedition CK06-06</strain>
    </source>
</reference>
<accession>X0VMA3</accession>
<feature type="region of interest" description="Disordered" evidence="2">
    <location>
        <begin position="24"/>
        <end position="46"/>
    </location>
</feature>
<evidence type="ECO:0000313" key="4">
    <source>
        <dbReference type="EMBL" id="GAG19370.1"/>
    </source>
</evidence>
<dbReference type="InterPro" id="IPR006261">
    <property type="entry name" value="dGTPase"/>
</dbReference>
<evidence type="ECO:0000256" key="1">
    <source>
        <dbReference type="ARBA" id="ARBA00022801"/>
    </source>
</evidence>
<dbReference type="NCBIfam" id="TIGR00277">
    <property type="entry name" value="HDIG"/>
    <property type="match status" value="1"/>
</dbReference>
<dbReference type="GO" id="GO:0016793">
    <property type="term" value="F:triphosphoric monoester hydrolase activity"/>
    <property type="evidence" value="ECO:0007669"/>
    <property type="project" value="InterPro"/>
</dbReference>
<gene>
    <name evidence="4" type="ORF">S01H1_54706</name>
</gene>